<dbReference type="AlphaFoldDB" id="A0A0E9UDH9"/>
<dbReference type="EMBL" id="GBXM01045312">
    <property type="protein sequence ID" value="JAH63265.1"/>
    <property type="molecule type" value="Transcribed_RNA"/>
</dbReference>
<protein>
    <submittedName>
        <fullName evidence="1">Uncharacterized protein</fullName>
    </submittedName>
</protein>
<evidence type="ECO:0000313" key="1">
    <source>
        <dbReference type="EMBL" id="JAH63265.1"/>
    </source>
</evidence>
<proteinExistence type="predicted"/>
<sequence length="41" mass="4760">MVGFAGIDTEKQEASFTADECHLPVKRLYIFFTFKVLIMDF</sequence>
<accession>A0A0E9UDH9</accession>
<reference evidence="1" key="1">
    <citation type="submission" date="2014-11" db="EMBL/GenBank/DDBJ databases">
        <authorList>
            <person name="Amaro Gonzalez C."/>
        </authorList>
    </citation>
    <scope>NUCLEOTIDE SEQUENCE</scope>
</reference>
<reference evidence="1" key="2">
    <citation type="journal article" date="2015" name="Fish Shellfish Immunol.">
        <title>Early steps in the European eel (Anguilla anguilla)-Vibrio vulnificus interaction in the gills: Role of the RtxA13 toxin.</title>
        <authorList>
            <person name="Callol A."/>
            <person name="Pajuelo D."/>
            <person name="Ebbesson L."/>
            <person name="Teles M."/>
            <person name="MacKenzie S."/>
            <person name="Amaro C."/>
        </authorList>
    </citation>
    <scope>NUCLEOTIDE SEQUENCE</scope>
</reference>
<organism evidence="1">
    <name type="scientific">Anguilla anguilla</name>
    <name type="common">European freshwater eel</name>
    <name type="synonym">Muraena anguilla</name>
    <dbReference type="NCBI Taxonomy" id="7936"/>
    <lineage>
        <taxon>Eukaryota</taxon>
        <taxon>Metazoa</taxon>
        <taxon>Chordata</taxon>
        <taxon>Craniata</taxon>
        <taxon>Vertebrata</taxon>
        <taxon>Euteleostomi</taxon>
        <taxon>Actinopterygii</taxon>
        <taxon>Neopterygii</taxon>
        <taxon>Teleostei</taxon>
        <taxon>Anguilliformes</taxon>
        <taxon>Anguillidae</taxon>
        <taxon>Anguilla</taxon>
    </lineage>
</organism>
<name>A0A0E9UDH9_ANGAN</name>